<keyword evidence="3" id="KW-1185">Reference proteome</keyword>
<dbReference type="Proteomes" id="UP000812287">
    <property type="component" value="Unassembled WGS sequence"/>
</dbReference>
<dbReference type="AlphaFoldDB" id="A0A9P7VMZ7"/>
<keyword evidence="1" id="KW-0732">Signal</keyword>
<evidence type="ECO:0000313" key="2">
    <source>
        <dbReference type="EMBL" id="KAG7442901.1"/>
    </source>
</evidence>
<comment type="caution">
    <text evidence="2">The sequence shown here is derived from an EMBL/GenBank/DDBJ whole genome shotgun (WGS) entry which is preliminary data.</text>
</comment>
<sequence length="540" mass="61412">MVPLQFRVELLLAILILAQRTHFENIFACIRLGLMSKHTRSTSDEPDSSIQQVKKTKNDIDIRALLDAAYSIKTFHPGLRTAYNINTALTTMFDKDSKVSQIGAIVSYFEHQKPPKQAQVSCRTVEVNLSLIDIRQKQVLDKVISMQKQGVNLLRRYAFGRLGPMTIKRELKVTRRDCEFNGKLGQLNKDILHSWLQNTIISRYGDTADLQTKVDINVRNAREINADEFTVEPELLDEIAKIWKENFIPGDVRVEPHKIHIYGEGGHFKAHRDALEHGLVGKFLVGLYDSAGTSSFGNFHIDSNYLHTAAGSWVAFHPDVPHEVTPLAPGCARAVIAFKLFSTGDPNEAATRFADLVDETEPVLQGIPRPFGIILSRKYSTGTEVELNGYDAVMLSAARQINGTRVRVIPVVIRLLEERYYDEEESLTRNYVSTQVKPFTQAHVDLQLGRRSSEVKEECAWFEWFKEVPFYSWDLRSSAAQWQHYEHNIGYPEPDGTRHDSLHLSCAIVVVPGKAEKASGERYLPRRVRPMFRRVRQGRS</sequence>
<organism evidence="2 3">
    <name type="scientific">Guyanagaster necrorhizus</name>
    <dbReference type="NCBI Taxonomy" id="856835"/>
    <lineage>
        <taxon>Eukaryota</taxon>
        <taxon>Fungi</taxon>
        <taxon>Dikarya</taxon>
        <taxon>Basidiomycota</taxon>
        <taxon>Agaricomycotina</taxon>
        <taxon>Agaricomycetes</taxon>
        <taxon>Agaricomycetidae</taxon>
        <taxon>Agaricales</taxon>
        <taxon>Marasmiineae</taxon>
        <taxon>Physalacriaceae</taxon>
        <taxon>Guyanagaster</taxon>
    </lineage>
</organism>
<dbReference type="GeneID" id="66102940"/>
<accession>A0A9P7VMZ7</accession>
<dbReference type="RefSeq" id="XP_043036401.1">
    <property type="nucleotide sequence ID" value="XM_043180644.1"/>
</dbReference>
<dbReference type="Gene3D" id="2.60.120.620">
    <property type="entry name" value="q2cbj1_9rhob like domain"/>
    <property type="match status" value="1"/>
</dbReference>
<evidence type="ECO:0000256" key="1">
    <source>
        <dbReference type="SAM" id="SignalP"/>
    </source>
</evidence>
<dbReference type="EMBL" id="MU250548">
    <property type="protein sequence ID" value="KAG7442901.1"/>
    <property type="molecule type" value="Genomic_DNA"/>
</dbReference>
<dbReference type="OrthoDB" id="3058546at2759"/>
<proteinExistence type="predicted"/>
<gene>
    <name evidence="2" type="ORF">BT62DRAFT_363070</name>
</gene>
<protein>
    <recommendedName>
        <fullName evidence="4">Prolyl 4-hydroxylase alpha subunit Fe(2+) 2OG dioxygenase domain-containing protein</fullName>
    </recommendedName>
</protein>
<feature type="chain" id="PRO_5040221507" description="Prolyl 4-hydroxylase alpha subunit Fe(2+) 2OG dioxygenase domain-containing protein" evidence="1">
    <location>
        <begin position="24"/>
        <end position="540"/>
    </location>
</feature>
<name>A0A9P7VMZ7_9AGAR</name>
<feature type="signal peptide" evidence="1">
    <location>
        <begin position="1"/>
        <end position="23"/>
    </location>
</feature>
<evidence type="ECO:0000313" key="3">
    <source>
        <dbReference type="Proteomes" id="UP000812287"/>
    </source>
</evidence>
<reference evidence="2" key="1">
    <citation type="submission" date="2020-11" db="EMBL/GenBank/DDBJ databases">
        <title>Adaptations for nitrogen fixation in a non-lichenized fungal sporocarp promotes dispersal by wood-feeding termites.</title>
        <authorList>
            <consortium name="DOE Joint Genome Institute"/>
            <person name="Koch R.A."/>
            <person name="Yoon G."/>
            <person name="Arayal U."/>
            <person name="Lail K."/>
            <person name="Amirebrahimi M."/>
            <person name="Labutti K."/>
            <person name="Lipzen A."/>
            <person name="Riley R."/>
            <person name="Barry K."/>
            <person name="Henrissat B."/>
            <person name="Grigoriev I.V."/>
            <person name="Herr J.R."/>
            <person name="Aime M.C."/>
        </authorList>
    </citation>
    <scope>NUCLEOTIDE SEQUENCE</scope>
    <source>
        <strain evidence="2">MCA 3950</strain>
    </source>
</reference>
<evidence type="ECO:0008006" key="4">
    <source>
        <dbReference type="Google" id="ProtNLM"/>
    </source>
</evidence>